<feature type="binding site" evidence="6">
    <location>
        <position position="159"/>
    </location>
    <ligand>
        <name>Mg(2+)</name>
        <dbReference type="ChEBI" id="CHEBI:18420"/>
        <label>1</label>
    </ligand>
</feature>
<evidence type="ECO:0000256" key="6">
    <source>
        <dbReference type="PIRSR" id="PIRSR604808-2"/>
    </source>
</evidence>
<feature type="binding site" evidence="6">
    <location>
        <position position="9"/>
    </location>
    <ligand>
        <name>Mg(2+)</name>
        <dbReference type="ChEBI" id="CHEBI:18420"/>
        <label>1</label>
    </ligand>
</feature>
<evidence type="ECO:0000256" key="5">
    <source>
        <dbReference type="PIRSR" id="PIRSR604808-1"/>
    </source>
</evidence>
<gene>
    <name evidence="9" type="ORF">AUC69_11830</name>
</gene>
<feature type="domain" description="Endonuclease/exonuclease/phosphatase" evidence="8">
    <location>
        <begin position="6"/>
        <end position="263"/>
    </location>
</feature>
<keyword evidence="2 6" id="KW-0479">Metal-binding</keyword>
<dbReference type="Gene3D" id="3.60.10.10">
    <property type="entry name" value="Endonuclease/exonuclease/phosphatase"/>
    <property type="match status" value="1"/>
</dbReference>
<evidence type="ECO:0000259" key="8">
    <source>
        <dbReference type="Pfam" id="PF03372"/>
    </source>
</evidence>
<organism evidence="9 10">
    <name type="scientific">Methyloceanibacter superfactus</name>
    <dbReference type="NCBI Taxonomy" id="1774969"/>
    <lineage>
        <taxon>Bacteria</taxon>
        <taxon>Pseudomonadati</taxon>
        <taxon>Pseudomonadota</taxon>
        <taxon>Alphaproteobacteria</taxon>
        <taxon>Hyphomicrobiales</taxon>
        <taxon>Hyphomicrobiaceae</taxon>
        <taxon>Methyloceanibacter</taxon>
    </lineage>
</organism>
<feature type="active site" evidence="5">
    <location>
        <position position="113"/>
    </location>
</feature>
<dbReference type="GO" id="GO:0046872">
    <property type="term" value="F:metal ion binding"/>
    <property type="evidence" value="ECO:0007669"/>
    <property type="project" value="UniProtKB-KW"/>
</dbReference>
<protein>
    <submittedName>
        <fullName evidence="9">Exodeoxyribonuclease III</fullName>
    </submittedName>
</protein>
<reference evidence="9 10" key="1">
    <citation type="journal article" date="2016" name="Environ. Microbiol.">
        <title>New Methyloceanibacter diversity from North Sea sediments includes methanotroph containing solely the soluble methane monooxygenase.</title>
        <authorList>
            <person name="Vekeman B."/>
            <person name="Kerckhof F.M."/>
            <person name="Cremers G."/>
            <person name="de Vos P."/>
            <person name="Vandamme P."/>
            <person name="Boon N."/>
            <person name="Op den Camp H.J."/>
            <person name="Heylen K."/>
        </authorList>
    </citation>
    <scope>NUCLEOTIDE SEQUENCE [LARGE SCALE GENOMIC DNA]</scope>
    <source>
        <strain evidence="9 10">R-67175</strain>
    </source>
</reference>
<evidence type="ECO:0000256" key="4">
    <source>
        <dbReference type="ARBA" id="ARBA00022842"/>
    </source>
</evidence>
<dbReference type="GO" id="GO:0003677">
    <property type="term" value="F:DNA binding"/>
    <property type="evidence" value="ECO:0007669"/>
    <property type="project" value="InterPro"/>
</dbReference>
<dbReference type="InterPro" id="IPR037493">
    <property type="entry name" value="ExoIII-like"/>
</dbReference>
<accession>A0A1E3VUV5</accession>
<feature type="binding site" evidence="6">
    <location>
        <position position="262"/>
    </location>
    <ligand>
        <name>Mg(2+)</name>
        <dbReference type="ChEBI" id="CHEBI:18420"/>
        <label>1</label>
    </ligand>
</feature>
<feature type="binding site" evidence="6">
    <location>
        <position position="36"/>
    </location>
    <ligand>
        <name>Mg(2+)</name>
        <dbReference type="ChEBI" id="CHEBI:18420"/>
        <label>1</label>
    </ligand>
</feature>
<dbReference type="PROSITE" id="PS00726">
    <property type="entry name" value="AP_NUCLEASE_F1_1"/>
    <property type="match status" value="1"/>
</dbReference>
<dbReference type="InterPro" id="IPR005135">
    <property type="entry name" value="Endo/exonuclease/phosphatase"/>
</dbReference>
<dbReference type="Proteomes" id="UP000094472">
    <property type="component" value="Unassembled WGS sequence"/>
</dbReference>
<feature type="site" description="Interaction with DNA substrate" evidence="7">
    <location>
        <position position="263"/>
    </location>
</feature>
<dbReference type="InterPro" id="IPR036691">
    <property type="entry name" value="Endo/exonu/phosph_ase_sf"/>
</dbReference>
<proteinExistence type="inferred from homology"/>
<dbReference type="PROSITE" id="PS51435">
    <property type="entry name" value="AP_NUCLEASE_F1_4"/>
    <property type="match status" value="1"/>
</dbReference>
<dbReference type="SUPFAM" id="SSF56219">
    <property type="entry name" value="DNase I-like"/>
    <property type="match status" value="1"/>
</dbReference>
<evidence type="ECO:0000256" key="7">
    <source>
        <dbReference type="PIRSR" id="PIRSR604808-3"/>
    </source>
</evidence>
<dbReference type="InterPro" id="IPR020847">
    <property type="entry name" value="AP_endonuclease_F1_BS"/>
</dbReference>
<dbReference type="NCBIfam" id="TIGR00633">
    <property type="entry name" value="xth"/>
    <property type="match status" value="1"/>
</dbReference>
<keyword evidence="10" id="KW-1185">Reference proteome</keyword>
<dbReference type="EMBL" id="LPWF01000026">
    <property type="protein sequence ID" value="ODR97313.1"/>
    <property type="molecule type" value="Genomic_DNA"/>
</dbReference>
<evidence type="ECO:0000256" key="1">
    <source>
        <dbReference type="ARBA" id="ARBA00007092"/>
    </source>
</evidence>
<feature type="binding site" evidence="6">
    <location>
        <position position="263"/>
    </location>
    <ligand>
        <name>Mg(2+)</name>
        <dbReference type="ChEBI" id="CHEBI:18420"/>
        <label>1</label>
    </ligand>
</feature>
<sequence length="273" mass="31383">MRFRLATWNINSVRIRLDLVERFVRAYQPDVLCLQEIKCEEEQFPLLALQAWGFPHIAVSGQKGYHGVATLSRLPFKLSERRDICGRGHARHLAVAFDGAKAGAKPLVLHNLYVPAGGDVPDPAVNDKFQHKLDFLDSMTAWFGTERAKAKNRMILVGDLNVAPLPTDVWSHKQLLKVVSHTPPETERLEQVRASHDWIDVMRRHVPAEKTLFTWWSYRNRDWRASNRGRRLDHIWTTPSLDGAAVAMRVLDETRDWERTSDHVPVIADFEID</sequence>
<dbReference type="CDD" id="cd09086">
    <property type="entry name" value="ExoIII-like_AP-endo"/>
    <property type="match status" value="1"/>
</dbReference>
<feature type="binding site" evidence="6">
    <location>
        <position position="161"/>
    </location>
    <ligand>
        <name>Mg(2+)</name>
        <dbReference type="ChEBI" id="CHEBI:18420"/>
        <label>1</label>
    </ligand>
</feature>
<keyword evidence="4 6" id="KW-0460">Magnesium</keyword>
<feature type="site" description="Important for catalytic activity" evidence="7">
    <location>
        <position position="233"/>
    </location>
</feature>
<dbReference type="AlphaFoldDB" id="A0A1E3VUV5"/>
<keyword evidence="3" id="KW-0378">Hydrolase</keyword>
<comment type="similarity">
    <text evidence="1">Belongs to the DNA repair enzymes AP/ExoA family.</text>
</comment>
<evidence type="ECO:0000313" key="9">
    <source>
        <dbReference type="EMBL" id="ODR97313.1"/>
    </source>
</evidence>
<dbReference type="GO" id="GO:0008311">
    <property type="term" value="F:double-stranded DNA 3'-5' DNA exonuclease activity"/>
    <property type="evidence" value="ECO:0007669"/>
    <property type="project" value="InterPro"/>
</dbReference>
<dbReference type="RefSeq" id="WP_069441865.1">
    <property type="nucleotide sequence ID" value="NZ_LPWF01000026.1"/>
</dbReference>
<evidence type="ECO:0000256" key="2">
    <source>
        <dbReference type="ARBA" id="ARBA00022723"/>
    </source>
</evidence>
<dbReference type="OrthoDB" id="9803914at2"/>
<dbReference type="Pfam" id="PF03372">
    <property type="entry name" value="Exo_endo_phos"/>
    <property type="match status" value="1"/>
</dbReference>
<dbReference type="STRING" id="1774969.AUC69_11830"/>
<feature type="active site" description="Proton acceptor" evidence="5">
    <location>
        <position position="263"/>
    </location>
</feature>
<dbReference type="GO" id="GO:0004519">
    <property type="term" value="F:endonuclease activity"/>
    <property type="evidence" value="ECO:0007669"/>
    <property type="project" value="InterPro"/>
</dbReference>
<dbReference type="GO" id="GO:0006281">
    <property type="term" value="P:DNA repair"/>
    <property type="evidence" value="ECO:0007669"/>
    <property type="project" value="InterPro"/>
</dbReference>
<name>A0A1E3VUV5_9HYPH</name>
<dbReference type="PANTHER" id="PTHR43250">
    <property type="entry name" value="EXODEOXYRIBONUCLEASE III"/>
    <property type="match status" value="1"/>
</dbReference>
<dbReference type="InterPro" id="IPR004808">
    <property type="entry name" value="AP_endonuc_1"/>
</dbReference>
<feature type="active site" description="Proton donor/acceptor" evidence="5">
    <location>
        <position position="159"/>
    </location>
</feature>
<evidence type="ECO:0000256" key="3">
    <source>
        <dbReference type="ARBA" id="ARBA00022801"/>
    </source>
</evidence>
<comment type="cofactor">
    <cofactor evidence="6">
        <name>Mg(2+)</name>
        <dbReference type="ChEBI" id="CHEBI:18420"/>
    </cofactor>
    <cofactor evidence="6">
        <name>Mn(2+)</name>
        <dbReference type="ChEBI" id="CHEBI:29035"/>
    </cofactor>
    <text evidence="6">Probably binds two magnesium or manganese ions per subunit.</text>
</comment>
<keyword evidence="6" id="KW-0464">Manganese</keyword>
<dbReference type="PANTHER" id="PTHR43250:SF2">
    <property type="entry name" value="EXODEOXYRIBONUCLEASE III"/>
    <property type="match status" value="1"/>
</dbReference>
<comment type="caution">
    <text evidence="9">The sequence shown here is derived from an EMBL/GenBank/DDBJ whole genome shotgun (WGS) entry which is preliminary data.</text>
</comment>
<evidence type="ECO:0000313" key="10">
    <source>
        <dbReference type="Proteomes" id="UP000094472"/>
    </source>
</evidence>
<feature type="site" description="Transition state stabilizer" evidence="7">
    <location>
        <position position="161"/>
    </location>
</feature>